<dbReference type="PROSITE" id="PS50977">
    <property type="entry name" value="HTH_TETR_2"/>
    <property type="match status" value="1"/>
</dbReference>
<feature type="domain" description="HTH tetR-type" evidence="5">
    <location>
        <begin position="19"/>
        <end position="79"/>
    </location>
</feature>
<keyword evidence="7" id="KW-1185">Reference proteome</keyword>
<dbReference type="AlphaFoldDB" id="A0A7Y9GLZ1"/>
<evidence type="ECO:0000313" key="7">
    <source>
        <dbReference type="Proteomes" id="UP000576969"/>
    </source>
</evidence>
<dbReference type="RefSeq" id="WP_343048649.1">
    <property type="nucleotide sequence ID" value="NZ_JACCBV010000001.1"/>
</dbReference>
<accession>A0A7Y9GLZ1</accession>
<evidence type="ECO:0000256" key="4">
    <source>
        <dbReference type="PROSITE-ProRule" id="PRU00335"/>
    </source>
</evidence>
<dbReference type="PANTHER" id="PTHR30055">
    <property type="entry name" value="HTH-TYPE TRANSCRIPTIONAL REGULATOR RUTR"/>
    <property type="match status" value="1"/>
</dbReference>
<proteinExistence type="predicted"/>
<name>A0A7Y9GLZ1_9MICO</name>
<reference evidence="6 7" key="1">
    <citation type="submission" date="2020-07" db="EMBL/GenBank/DDBJ databases">
        <title>Sequencing the genomes of 1000 actinobacteria strains.</title>
        <authorList>
            <person name="Klenk H.-P."/>
        </authorList>
    </citation>
    <scope>NUCLEOTIDE SEQUENCE [LARGE SCALE GENOMIC DNA]</scope>
    <source>
        <strain evidence="6 7">DSM 24662</strain>
    </source>
</reference>
<dbReference type="PANTHER" id="PTHR30055:SF234">
    <property type="entry name" value="HTH-TYPE TRANSCRIPTIONAL REGULATOR BETI"/>
    <property type="match status" value="1"/>
</dbReference>
<keyword evidence="3" id="KW-0804">Transcription</keyword>
<dbReference type="InterPro" id="IPR050109">
    <property type="entry name" value="HTH-type_TetR-like_transc_reg"/>
</dbReference>
<dbReference type="InterPro" id="IPR009057">
    <property type="entry name" value="Homeodomain-like_sf"/>
</dbReference>
<gene>
    <name evidence="6" type="ORF">BJ991_000944</name>
</gene>
<evidence type="ECO:0000313" key="6">
    <source>
        <dbReference type="EMBL" id="NYE18916.1"/>
    </source>
</evidence>
<keyword evidence="2 4" id="KW-0238">DNA-binding</keyword>
<dbReference type="InterPro" id="IPR001647">
    <property type="entry name" value="HTH_TetR"/>
</dbReference>
<comment type="caution">
    <text evidence="6">The sequence shown here is derived from an EMBL/GenBank/DDBJ whole genome shotgun (WGS) entry which is preliminary data.</text>
</comment>
<dbReference type="SUPFAM" id="SSF48498">
    <property type="entry name" value="Tetracyclin repressor-like, C-terminal domain"/>
    <property type="match status" value="1"/>
</dbReference>
<dbReference type="SUPFAM" id="SSF46689">
    <property type="entry name" value="Homeodomain-like"/>
    <property type="match status" value="1"/>
</dbReference>
<dbReference type="InterPro" id="IPR036271">
    <property type="entry name" value="Tet_transcr_reg_TetR-rel_C_sf"/>
</dbReference>
<keyword evidence="1" id="KW-0805">Transcription regulation</keyword>
<evidence type="ECO:0000256" key="2">
    <source>
        <dbReference type="ARBA" id="ARBA00023125"/>
    </source>
</evidence>
<dbReference type="EMBL" id="JACCBV010000001">
    <property type="protein sequence ID" value="NYE18916.1"/>
    <property type="molecule type" value="Genomic_DNA"/>
</dbReference>
<dbReference type="Gene3D" id="1.10.10.60">
    <property type="entry name" value="Homeodomain-like"/>
    <property type="match status" value="1"/>
</dbReference>
<evidence type="ECO:0000256" key="1">
    <source>
        <dbReference type="ARBA" id="ARBA00023015"/>
    </source>
</evidence>
<dbReference type="PRINTS" id="PR00455">
    <property type="entry name" value="HTHTETR"/>
</dbReference>
<dbReference type="GO" id="GO:0003700">
    <property type="term" value="F:DNA-binding transcription factor activity"/>
    <property type="evidence" value="ECO:0007669"/>
    <property type="project" value="TreeGrafter"/>
</dbReference>
<dbReference type="Pfam" id="PF00440">
    <property type="entry name" value="TetR_N"/>
    <property type="match status" value="1"/>
</dbReference>
<evidence type="ECO:0000256" key="3">
    <source>
        <dbReference type="ARBA" id="ARBA00023163"/>
    </source>
</evidence>
<feature type="DNA-binding region" description="H-T-H motif" evidence="4">
    <location>
        <begin position="42"/>
        <end position="61"/>
    </location>
</feature>
<protein>
    <submittedName>
        <fullName evidence="6">AcrR family transcriptional regulator</fullName>
    </submittedName>
</protein>
<dbReference type="Proteomes" id="UP000576969">
    <property type="component" value="Unassembled WGS sequence"/>
</dbReference>
<evidence type="ECO:0000259" key="5">
    <source>
        <dbReference type="PROSITE" id="PS50977"/>
    </source>
</evidence>
<sequence>MAKKRSGPSGKRGSYAKGVAKREEILTRALDVIAREGYRGASVKEIADAVGLSQAGLLHYFASKEELFTEVLRKRDEADLAFSGFEAVPASADVRDIREGYLSVIRHNAEVPGLVQLFAQLSVDAADPEHPAHRFFIDRGALLRSVFADALARRFAEGGVAPRVPPETLARIFQAVTDGLQLQWMLEPDLDMAATIDVLFELVFTHARAASDDPPDGRAVREGGAA</sequence>
<dbReference type="Gene3D" id="1.10.357.10">
    <property type="entry name" value="Tetracycline Repressor, domain 2"/>
    <property type="match status" value="1"/>
</dbReference>
<organism evidence="6 7">
    <name type="scientific">Microbacterium immunditiarum</name>
    <dbReference type="NCBI Taxonomy" id="337480"/>
    <lineage>
        <taxon>Bacteria</taxon>
        <taxon>Bacillati</taxon>
        <taxon>Actinomycetota</taxon>
        <taxon>Actinomycetes</taxon>
        <taxon>Micrococcales</taxon>
        <taxon>Microbacteriaceae</taxon>
        <taxon>Microbacterium</taxon>
    </lineage>
</organism>
<dbReference type="GO" id="GO:0000976">
    <property type="term" value="F:transcription cis-regulatory region binding"/>
    <property type="evidence" value="ECO:0007669"/>
    <property type="project" value="TreeGrafter"/>
</dbReference>